<dbReference type="AlphaFoldDB" id="A0A101E6T5"/>
<proteinExistence type="predicted"/>
<dbReference type="RefSeq" id="WP_132040440.1">
    <property type="nucleotide sequence ID" value="NZ_SLWU01000023.1"/>
</dbReference>
<name>A0A101E6T5_9THEO</name>
<dbReference type="EMBL" id="DOLB01000049">
    <property type="protein sequence ID" value="HBT48786.1"/>
    <property type="molecule type" value="Genomic_DNA"/>
</dbReference>
<organism evidence="1 2">
    <name type="scientific">Caldanaerobacter subterraneus</name>
    <dbReference type="NCBI Taxonomy" id="911092"/>
    <lineage>
        <taxon>Bacteria</taxon>
        <taxon>Bacillati</taxon>
        <taxon>Bacillota</taxon>
        <taxon>Clostridia</taxon>
        <taxon>Thermoanaerobacterales</taxon>
        <taxon>Thermoanaerobacteraceae</taxon>
        <taxon>Caldanaerobacter</taxon>
    </lineage>
</organism>
<protein>
    <submittedName>
        <fullName evidence="1">Uncharacterized protein</fullName>
    </submittedName>
</protein>
<evidence type="ECO:0000313" key="2">
    <source>
        <dbReference type="Proteomes" id="UP000264445"/>
    </source>
</evidence>
<dbReference type="Proteomes" id="UP000264445">
    <property type="component" value="Unassembled WGS sequence"/>
</dbReference>
<comment type="caution">
    <text evidence="1">The sequence shown here is derived from an EMBL/GenBank/DDBJ whole genome shotgun (WGS) entry which is preliminary data.</text>
</comment>
<reference evidence="1 2" key="1">
    <citation type="journal article" date="2018" name="Nat. Biotechnol.">
        <title>A standardized bacterial taxonomy based on genome phylogeny substantially revises the tree of life.</title>
        <authorList>
            <person name="Parks D.H."/>
            <person name="Chuvochina M."/>
            <person name="Waite D.W."/>
            <person name="Rinke C."/>
            <person name="Skarshewski A."/>
            <person name="Chaumeil P.A."/>
            <person name="Hugenholtz P."/>
        </authorList>
    </citation>
    <scope>NUCLEOTIDE SEQUENCE [LARGE SCALE GENOMIC DNA]</scope>
    <source>
        <strain evidence="1">UBA12544</strain>
    </source>
</reference>
<evidence type="ECO:0000313" key="1">
    <source>
        <dbReference type="EMBL" id="HBT48786.1"/>
    </source>
</evidence>
<accession>A0A101E6T5</accession>
<sequence length="76" mass="8465">MRLEITEPAERDVVEHSRLLLKSEGQGSAVSVKSRNNIGEESLLQCSNGVTSPLLGYTKGEMYMVFVLDEKVSFFL</sequence>
<gene>
    <name evidence="1" type="ORF">DEA61_02775</name>
</gene>